<dbReference type="PANTHER" id="PTHR11562:SF17">
    <property type="entry name" value="RE54080P-RELATED"/>
    <property type="match status" value="1"/>
</dbReference>
<evidence type="ECO:0000313" key="12">
    <source>
        <dbReference type="Proteomes" id="UP001203004"/>
    </source>
</evidence>
<evidence type="ECO:0000313" key="11">
    <source>
        <dbReference type="EMBL" id="MCL1631883.1"/>
    </source>
</evidence>
<feature type="domain" description="Cation efflux protein transmembrane" evidence="9">
    <location>
        <begin position="26"/>
        <end position="218"/>
    </location>
</feature>
<evidence type="ECO:0000256" key="6">
    <source>
        <dbReference type="ARBA" id="ARBA00023065"/>
    </source>
</evidence>
<comment type="subcellular location">
    <subcellularLocation>
        <location evidence="1">Membrane</location>
        <topology evidence="1">Multi-pass membrane protein</topology>
    </subcellularLocation>
</comment>
<dbReference type="NCBIfam" id="TIGR01297">
    <property type="entry name" value="CDF"/>
    <property type="match status" value="1"/>
</dbReference>
<dbReference type="InterPro" id="IPR050681">
    <property type="entry name" value="CDF/SLC30A"/>
</dbReference>
<dbReference type="InterPro" id="IPR027469">
    <property type="entry name" value="Cation_efflux_TMD_sf"/>
</dbReference>
<keyword evidence="4 8" id="KW-0812">Transmembrane</keyword>
<feature type="transmembrane region" description="Helical" evidence="8">
    <location>
        <begin position="193"/>
        <end position="210"/>
    </location>
</feature>
<evidence type="ECO:0000256" key="4">
    <source>
        <dbReference type="ARBA" id="ARBA00022692"/>
    </source>
</evidence>
<reference evidence="11 12" key="1">
    <citation type="submission" date="2022-05" db="EMBL/GenBank/DDBJ databases">
        <title>Sporolactobacillus sp nov CPB3-1, isolated from tree bark (Mangifera indica L.).</title>
        <authorList>
            <person name="Phuengjayaem S."/>
            <person name="Tanasupawat S."/>
        </authorList>
    </citation>
    <scope>NUCLEOTIDE SEQUENCE [LARGE SCALE GENOMIC DNA]</scope>
    <source>
        <strain evidence="11 12">CPB3-1</strain>
    </source>
</reference>
<evidence type="ECO:0000256" key="3">
    <source>
        <dbReference type="ARBA" id="ARBA00022448"/>
    </source>
</evidence>
<dbReference type="EMBL" id="JAMAST010000007">
    <property type="protein sequence ID" value="MCL1631883.1"/>
    <property type="molecule type" value="Genomic_DNA"/>
</dbReference>
<organism evidence="11 12">
    <name type="scientific">Sporolactobacillus mangiferae</name>
    <dbReference type="NCBI Taxonomy" id="2940498"/>
    <lineage>
        <taxon>Bacteria</taxon>
        <taxon>Bacillati</taxon>
        <taxon>Bacillota</taxon>
        <taxon>Bacilli</taxon>
        <taxon>Bacillales</taxon>
        <taxon>Sporolactobacillaceae</taxon>
        <taxon>Sporolactobacillus</taxon>
    </lineage>
</organism>
<gene>
    <name evidence="11" type="ORF">M3N64_07950</name>
</gene>
<dbReference type="SUPFAM" id="SSF161111">
    <property type="entry name" value="Cation efflux protein transmembrane domain-like"/>
    <property type="match status" value="1"/>
</dbReference>
<dbReference type="Pfam" id="PF16916">
    <property type="entry name" value="ZT_dimer"/>
    <property type="match status" value="1"/>
</dbReference>
<dbReference type="InterPro" id="IPR002524">
    <property type="entry name" value="Cation_efflux"/>
</dbReference>
<feature type="transmembrane region" description="Helical" evidence="8">
    <location>
        <begin position="92"/>
        <end position="112"/>
    </location>
</feature>
<proteinExistence type="inferred from homology"/>
<dbReference type="InterPro" id="IPR036837">
    <property type="entry name" value="Cation_efflux_CTD_sf"/>
</dbReference>
<dbReference type="Gene3D" id="1.20.1510.10">
    <property type="entry name" value="Cation efflux protein transmembrane domain"/>
    <property type="match status" value="1"/>
</dbReference>
<dbReference type="Pfam" id="PF01545">
    <property type="entry name" value="Cation_efflux"/>
    <property type="match status" value="1"/>
</dbReference>
<keyword evidence="7 8" id="KW-0472">Membrane</keyword>
<keyword evidence="3" id="KW-0813">Transport</keyword>
<dbReference type="PANTHER" id="PTHR11562">
    <property type="entry name" value="CATION EFFLUX PROTEIN/ ZINC TRANSPORTER"/>
    <property type="match status" value="1"/>
</dbReference>
<evidence type="ECO:0000256" key="5">
    <source>
        <dbReference type="ARBA" id="ARBA00022989"/>
    </source>
</evidence>
<dbReference type="InterPro" id="IPR058533">
    <property type="entry name" value="Cation_efflux_TM"/>
</dbReference>
<comment type="caution">
    <text evidence="11">The sequence shown here is derived from an EMBL/GenBank/DDBJ whole genome shotgun (WGS) entry which is preliminary data.</text>
</comment>
<feature type="transmembrane region" description="Helical" evidence="8">
    <location>
        <begin position="124"/>
        <end position="148"/>
    </location>
</feature>
<evidence type="ECO:0000259" key="9">
    <source>
        <dbReference type="Pfam" id="PF01545"/>
    </source>
</evidence>
<feature type="domain" description="Cation efflux protein cytoplasmic" evidence="10">
    <location>
        <begin position="222"/>
        <end position="295"/>
    </location>
</feature>
<feature type="transmembrane region" description="Helical" evidence="8">
    <location>
        <begin position="160"/>
        <end position="187"/>
    </location>
</feature>
<comment type="similarity">
    <text evidence="2">Belongs to the cation diffusion facilitator (CDF) transporter (TC 2.A.4) family. SLC30A subfamily.</text>
</comment>
<dbReference type="SUPFAM" id="SSF160240">
    <property type="entry name" value="Cation efflux protein cytoplasmic domain-like"/>
    <property type="match status" value="1"/>
</dbReference>
<accession>A0ABT0MB21</accession>
<sequence length="311" mass="34240">MAQKSKLKHNHESGLSHHADNQTVMLFSFLIITGFMIVEMIGGLLSHSLALISDAGHMLSDAVSLGFSLIAMLVGAKVPVNNRKTFGYRRFEILAALFNGVLLLVISFWIVIEAILRIRRPVSVAGGEMMVIAFLGMLVNIVVAVILMRSREKDNLNVRSAFLHVIGDLLGSIGAIIASMLIIFFGWNLADPIASIVVSVIILKSGWGVARDAINILMESKPDHIDIEDVRRAIQALEGVDGVHDLHIWTITSGFFSLSCHVTVKENVNRDQLLEKIESLLGNYHLDHSTIQIESIHFLSCHSDCAHQKHG</sequence>
<keyword evidence="6" id="KW-0406">Ion transport</keyword>
<name>A0ABT0MB21_9BACL</name>
<keyword evidence="5 8" id="KW-1133">Transmembrane helix</keyword>
<evidence type="ECO:0000256" key="1">
    <source>
        <dbReference type="ARBA" id="ARBA00004141"/>
    </source>
</evidence>
<feature type="transmembrane region" description="Helical" evidence="8">
    <location>
        <begin position="62"/>
        <end position="80"/>
    </location>
</feature>
<dbReference type="InterPro" id="IPR027470">
    <property type="entry name" value="Cation_efflux_CTD"/>
</dbReference>
<keyword evidence="12" id="KW-1185">Reference proteome</keyword>
<feature type="transmembrane region" description="Helical" evidence="8">
    <location>
        <begin position="24"/>
        <end position="50"/>
    </location>
</feature>
<evidence type="ECO:0000256" key="8">
    <source>
        <dbReference type="SAM" id="Phobius"/>
    </source>
</evidence>
<protein>
    <submittedName>
        <fullName evidence="11">Cation diffusion facilitator family transporter</fullName>
    </submittedName>
</protein>
<dbReference type="RefSeq" id="WP_249100741.1">
    <property type="nucleotide sequence ID" value="NZ_JAMAST010000007.1"/>
</dbReference>
<evidence type="ECO:0000259" key="10">
    <source>
        <dbReference type="Pfam" id="PF16916"/>
    </source>
</evidence>
<dbReference type="Proteomes" id="UP001203004">
    <property type="component" value="Unassembled WGS sequence"/>
</dbReference>
<evidence type="ECO:0000256" key="2">
    <source>
        <dbReference type="ARBA" id="ARBA00008873"/>
    </source>
</evidence>
<evidence type="ECO:0000256" key="7">
    <source>
        <dbReference type="ARBA" id="ARBA00023136"/>
    </source>
</evidence>